<dbReference type="AlphaFoldDB" id="A0A5R8Y5J0"/>
<gene>
    <name evidence="1" type="ORF">FDK22_03250</name>
</gene>
<reference evidence="1 2" key="1">
    <citation type="submission" date="2019-05" db="EMBL/GenBank/DDBJ databases">
        <title>Arcobacter sp. nov., isolated from sea sediment.</title>
        <authorList>
            <person name="Kim W."/>
        </authorList>
    </citation>
    <scope>NUCLEOTIDE SEQUENCE [LARGE SCALE GENOMIC DNA]</scope>
    <source>
        <strain evidence="1 2">CAU 1517</strain>
    </source>
</reference>
<dbReference type="EMBL" id="VANU01000001">
    <property type="protein sequence ID" value="TLP41050.1"/>
    <property type="molecule type" value="Genomic_DNA"/>
</dbReference>
<keyword evidence="2" id="KW-1185">Reference proteome</keyword>
<comment type="caution">
    <text evidence="1">The sequence shown here is derived from an EMBL/GenBank/DDBJ whole genome shotgun (WGS) entry which is preliminary data.</text>
</comment>
<evidence type="ECO:0000313" key="1">
    <source>
        <dbReference type="EMBL" id="TLP41050.1"/>
    </source>
</evidence>
<protein>
    <submittedName>
        <fullName evidence="1">Uncharacterized protein</fullName>
    </submittedName>
</protein>
<proteinExistence type="predicted"/>
<evidence type="ECO:0000313" key="2">
    <source>
        <dbReference type="Proteomes" id="UP000308901"/>
    </source>
</evidence>
<sequence length="113" mass="12982">MSKICINNSKHYILDGLVSGNIWIASKLCFRFGLHTQFFNAIHRQDYSINAKIFKTGGIVFVELPKEIQLMIDKGYVSLKLAPEDIESDFDYIYELTNNTKIGFYKGLDNAEH</sequence>
<dbReference type="RefSeq" id="WP_138151452.1">
    <property type="nucleotide sequence ID" value="NZ_VANU01000001.1"/>
</dbReference>
<organism evidence="1 2">
    <name type="scientific">Arcobacter arenosus</name>
    <dbReference type="NCBI Taxonomy" id="2576037"/>
    <lineage>
        <taxon>Bacteria</taxon>
        <taxon>Pseudomonadati</taxon>
        <taxon>Campylobacterota</taxon>
        <taxon>Epsilonproteobacteria</taxon>
        <taxon>Campylobacterales</taxon>
        <taxon>Arcobacteraceae</taxon>
        <taxon>Arcobacter</taxon>
    </lineage>
</organism>
<accession>A0A5R8Y5J0</accession>
<name>A0A5R8Y5J0_9BACT</name>
<dbReference type="Proteomes" id="UP000308901">
    <property type="component" value="Unassembled WGS sequence"/>
</dbReference>